<name>A0A1Y3C9R8_9GAMM</name>
<organism evidence="1 2">
    <name type="scientific">Acinetobacter silvestris</name>
    <dbReference type="NCBI Taxonomy" id="1977882"/>
    <lineage>
        <taxon>Bacteria</taxon>
        <taxon>Pseudomonadati</taxon>
        <taxon>Pseudomonadota</taxon>
        <taxon>Gammaproteobacteria</taxon>
        <taxon>Moraxellales</taxon>
        <taxon>Moraxellaceae</taxon>
        <taxon>Acinetobacter</taxon>
    </lineage>
</organism>
<evidence type="ECO:0000313" key="1">
    <source>
        <dbReference type="EMBL" id="OTG63450.1"/>
    </source>
</evidence>
<dbReference type="GO" id="GO:0006974">
    <property type="term" value="P:DNA damage response"/>
    <property type="evidence" value="ECO:0007669"/>
    <property type="project" value="TreeGrafter"/>
</dbReference>
<keyword evidence="2" id="KW-1185">Reference proteome</keyword>
<dbReference type="Pfam" id="PF04393">
    <property type="entry name" value="DUF535"/>
    <property type="match status" value="1"/>
</dbReference>
<accession>A0A1Y3C9R8</accession>
<dbReference type="RefSeq" id="WP_086204431.1">
    <property type="nucleotide sequence ID" value="NZ_NEGB01000009.1"/>
</dbReference>
<dbReference type="STRING" id="1977882.B9T28_13090"/>
<evidence type="ECO:0008006" key="3">
    <source>
        <dbReference type="Google" id="ProtNLM"/>
    </source>
</evidence>
<dbReference type="EMBL" id="NEGB01000009">
    <property type="protein sequence ID" value="OTG63450.1"/>
    <property type="molecule type" value="Genomic_DNA"/>
</dbReference>
<dbReference type="Proteomes" id="UP000242765">
    <property type="component" value="Unassembled WGS sequence"/>
</dbReference>
<dbReference type="PANTHER" id="PTHR38785">
    <property type="entry name" value="HOMOLOG OF VIRK"/>
    <property type="match status" value="1"/>
</dbReference>
<protein>
    <recommendedName>
        <fullName evidence="3">DUF535 domain-containing protein</fullName>
    </recommendedName>
</protein>
<dbReference type="AlphaFoldDB" id="A0A1Y3C9R8"/>
<sequence length="305" mass="36264">MFKAIHYWLIDPIVITQLSYQKYIRYIFRFLLKWKTNYAWVSYLNSTPQIVDWKNDYKGPLYLKVQYPYLSGNLVDRQRLLCLTQHYDWFFANIDISYHVQREVALWSHVIENEDQNEQLGLYLQFRADFEHEGEMGLLLKLNDTIQYTLTFSYIVLNGQPTFFVGGLQGGKRDITNPEGIKQLTKNLYGLRPKQLMLHGLSVLCDFYKVENMVGVSNENHAFKSSRKKRWRQRVKTNMDEFWMDFGAESDSWGNFAFKPLSSQIDLESIPSKKRSQYRKRQFILDQLVDQSVEKLIVLKIVDNF</sequence>
<evidence type="ECO:0000313" key="2">
    <source>
        <dbReference type="Proteomes" id="UP000242765"/>
    </source>
</evidence>
<proteinExistence type="predicted"/>
<comment type="caution">
    <text evidence="1">The sequence shown here is derived from an EMBL/GenBank/DDBJ whole genome shotgun (WGS) entry which is preliminary data.</text>
</comment>
<dbReference type="PANTHER" id="PTHR38785:SF1">
    <property type="entry name" value="HOMOLOG OF VIRK"/>
    <property type="match status" value="1"/>
</dbReference>
<gene>
    <name evidence="1" type="ORF">B9T28_13090</name>
</gene>
<dbReference type="InterPro" id="IPR007488">
    <property type="entry name" value="DUF535"/>
</dbReference>
<dbReference type="OrthoDB" id="6835762at2"/>
<reference evidence="1 2" key="1">
    <citation type="submission" date="2017-04" db="EMBL/GenBank/DDBJ databases">
        <title>High diversity of culturable Acinetobacter species in natural soil and water ecosystems.</title>
        <authorList>
            <person name="Nemec A."/>
            <person name="Radolfova-Krizova L."/>
        </authorList>
    </citation>
    <scope>NUCLEOTIDE SEQUENCE [LARGE SCALE GENOMIC DNA]</scope>
    <source>
        <strain evidence="1 2">ANC 4999</strain>
    </source>
</reference>